<evidence type="ECO:0000256" key="3">
    <source>
        <dbReference type="ARBA" id="ARBA00022723"/>
    </source>
</evidence>
<keyword evidence="8" id="KW-1185">Reference proteome</keyword>
<dbReference type="CDD" id="cd18686">
    <property type="entry name" value="PIN_VapC-like"/>
    <property type="match status" value="1"/>
</dbReference>
<keyword evidence="5" id="KW-0800">Toxin</keyword>
<dbReference type="Gene3D" id="3.40.50.1010">
    <property type="entry name" value="5'-nuclease"/>
    <property type="match status" value="1"/>
</dbReference>
<organism evidence="7 8">
    <name type="scientific">Pseudorhizobium tarimense</name>
    <dbReference type="NCBI Taxonomy" id="1079109"/>
    <lineage>
        <taxon>Bacteria</taxon>
        <taxon>Pseudomonadati</taxon>
        <taxon>Pseudomonadota</taxon>
        <taxon>Alphaproteobacteria</taxon>
        <taxon>Hyphomicrobiales</taxon>
        <taxon>Rhizobiaceae</taxon>
        <taxon>Rhizobium/Agrobacterium group</taxon>
        <taxon>Pseudorhizobium</taxon>
    </lineage>
</organism>
<feature type="binding site" evidence="5">
    <location>
        <position position="6"/>
    </location>
    <ligand>
        <name>Mg(2+)</name>
        <dbReference type="ChEBI" id="CHEBI:18420"/>
    </ligand>
</feature>
<accession>A0ABV2H3X0</accession>
<dbReference type="EMBL" id="JBEPLJ010000004">
    <property type="protein sequence ID" value="MET3585238.1"/>
    <property type="molecule type" value="Genomic_DNA"/>
</dbReference>
<keyword evidence="1 5" id="KW-1277">Toxin-antitoxin system</keyword>
<dbReference type="SUPFAM" id="SSF88723">
    <property type="entry name" value="PIN domain-like"/>
    <property type="match status" value="1"/>
</dbReference>
<evidence type="ECO:0000313" key="8">
    <source>
        <dbReference type="Proteomes" id="UP001549031"/>
    </source>
</evidence>
<comment type="similarity">
    <text evidence="5">Belongs to the PINc/VapC protein family.</text>
</comment>
<comment type="caution">
    <text evidence="7">The sequence shown here is derived from an EMBL/GenBank/DDBJ whole genome shotgun (WGS) entry which is preliminary data.</text>
</comment>
<protein>
    <recommendedName>
        <fullName evidence="5">Ribonuclease VapC</fullName>
        <shortName evidence="5">RNase VapC</shortName>
        <ecNumber evidence="5">3.1.-.-</ecNumber>
    </recommendedName>
    <alternativeName>
        <fullName evidence="5">Toxin VapC</fullName>
    </alternativeName>
</protein>
<evidence type="ECO:0000256" key="4">
    <source>
        <dbReference type="ARBA" id="ARBA00022801"/>
    </source>
</evidence>
<keyword evidence="3 5" id="KW-0479">Metal-binding</keyword>
<keyword evidence="5" id="KW-0460">Magnesium</keyword>
<dbReference type="InterPro" id="IPR022907">
    <property type="entry name" value="VapC_family"/>
</dbReference>
<evidence type="ECO:0000256" key="2">
    <source>
        <dbReference type="ARBA" id="ARBA00022722"/>
    </source>
</evidence>
<dbReference type="InterPro" id="IPR002716">
    <property type="entry name" value="PIN_dom"/>
</dbReference>
<evidence type="ECO:0000259" key="6">
    <source>
        <dbReference type="Pfam" id="PF01850"/>
    </source>
</evidence>
<dbReference type="Pfam" id="PF01850">
    <property type="entry name" value="PIN"/>
    <property type="match status" value="1"/>
</dbReference>
<evidence type="ECO:0000256" key="1">
    <source>
        <dbReference type="ARBA" id="ARBA00022649"/>
    </source>
</evidence>
<comment type="function">
    <text evidence="5">Toxic component of a toxin-antitoxin (TA) system. An RNase.</text>
</comment>
<keyword evidence="4 5" id="KW-0378">Hydrolase</keyword>
<sequence>MTLVIDSSVWIEWLTKTDLGRMLNPQIPDITDCIIPTIVQLEVLKWLERERGSSEARTFLAYSTFGQVVVLDTSVAKEAARLSLEFKLATADAIIYATARLQDADLLTCDAHFESLPHVTYVPKPEAKR</sequence>
<comment type="cofactor">
    <cofactor evidence="5">
        <name>Mg(2+)</name>
        <dbReference type="ChEBI" id="CHEBI:18420"/>
    </cofactor>
</comment>
<keyword evidence="2 5" id="KW-0540">Nuclease</keyword>
<name>A0ABV2H3X0_9HYPH</name>
<dbReference type="RefSeq" id="WP_247243083.1">
    <property type="nucleotide sequence ID" value="NZ_JALJRA010000004.1"/>
</dbReference>
<gene>
    <name evidence="5" type="primary">vapC</name>
    <name evidence="7" type="ORF">ABID21_001340</name>
</gene>
<dbReference type="InterPro" id="IPR029060">
    <property type="entry name" value="PIN-like_dom_sf"/>
</dbReference>
<evidence type="ECO:0000256" key="5">
    <source>
        <dbReference type="HAMAP-Rule" id="MF_00265"/>
    </source>
</evidence>
<reference evidence="7 8" key="1">
    <citation type="submission" date="2024-06" db="EMBL/GenBank/DDBJ databases">
        <title>Genomic Encyclopedia of Type Strains, Phase IV (KMG-IV): sequencing the most valuable type-strain genomes for metagenomic binning, comparative biology and taxonomic classification.</title>
        <authorList>
            <person name="Goeker M."/>
        </authorList>
    </citation>
    <scope>NUCLEOTIDE SEQUENCE [LARGE SCALE GENOMIC DNA]</scope>
    <source>
        <strain evidence="7 8">DSM 105042</strain>
    </source>
</reference>
<dbReference type="HAMAP" id="MF_00265">
    <property type="entry name" value="VapC_Nob1"/>
    <property type="match status" value="1"/>
</dbReference>
<feature type="domain" description="PIN" evidence="6">
    <location>
        <begin position="4"/>
        <end position="117"/>
    </location>
</feature>
<dbReference type="EC" id="3.1.-.-" evidence="5"/>
<proteinExistence type="inferred from homology"/>
<dbReference type="Proteomes" id="UP001549031">
    <property type="component" value="Unassembled WGS sequence"/>
</dbReference>
<evidence type="ECO:0000313" key="7">
    <source>
        <dbReference type="EMBL" id="MET3585238.1"/>
    </source>
</evidence>
<feature type="binding site" evidence="5">
    <location>
        <position position="92"/>
    </location>
    <ligand>
        <name>Mg(2+)</name>
        <dbReference type="ChEBI" id="CHEBI:18420"/>
    </ligand>
</feature>